<feature type="compositionally biased region" description="Acidic residues" evidence="1">
    <location>
        <begin position="228"/>
        <end position="239"/>
    </location>
</feature>
<dbReference type="EMBL" id="JAEPRD010000003">
    <property type="protein sequence ID" value="KAG2213492.1"/>
    <property type="molecule type" value="Genomic_DNA"/>
</dbReference>
<dbReference type="OrthoDB" id="2408655at2759"/>
<gene>
    <name evidence="2" type="ORF">INT47_009166</name>
</gene>
<feature type="compositionally biased region" description="Basic and acidic residues" evidence="1">
    <location>
        <begin position="189"/>
        <end position="198"/>
    </location>
</feature>
<dbReference type="AlphaFoldDB" id="A0A8H7RNN8"/>
<evidence type="ECO:0000313" key="3">
    <source>
        <dbReference type="Proteomes" id="UP000603453"/>
    </source>
</evidence>
<reference evidence="2" key="1">
    <citation type="submission" date="2020-12" db="EMBL/GenBank/DDBJ databases">
        <title>Metabolic potential, ecology and presence of endohyphal bacteria is reflected in genomic diversity of Mucoromycotina.</title>
        <authorList>
            <person name="Muszewska A."/>
            <person name="Okrasinska A."/>
            <person name="Steczkiewicz K."/>
            <person name="Drgas O."/>
            <person name="Orlowska M."/>
            <person name="Perlinska-Lenart U."/>
            <person name="Aleksandrzak-Piekarczyk T."/>
            <person name="Szatraj K."/>
            <person name="Zielenkiewicz U."/>
            <person name="Pilsyk S."/>
            <person name="Malc E."/>
            <person name="Mieczkowski P."/>
            <person name="Kruszewska J.S."/>
            <person name="Biernat P."/>
            <person name="Pawlowska J."/>
        </authorList>
    </citation>
    <scope>NUCLEOTIDE SEQUENCE</scope>
    <source>
        <strain evidence="2">WA0000017839</strain>
    </source>
</reference>
<accession>A0A8H7RNN8</accession>
<protein>
    <submittedName>
        <fullName evidence="2">Uncharacterized protein</fullName>
    </submittedName>
</protein>
<proteinExistence type="predicted"/>
<evidence type="ECO:0000313" key="2">
    <source>
        <dbReference type="EMBL" id="KAG2213492.1"/>
    </source>
</evidence>
<dbReference type="Proteomes" id="UP000603453">
    <property type="component" value="Unassembled WGS sequence"/>
</dbReference>
<evidence type="ECO:0000256" key="1">
    <source>
        <dbReference type="SAM" id="MobiDB-lite"/>
    </source>
</evidence>
<sequence length="250" mass="28093">MNTPFTGRGKAWVGANPSRQLDGLSQPLTRNLQDMDQKELLALHEKTSAMLNNPTLHLPDGGAKLRAKIEQINAILNNENTATNSITNKVSGLTLNEKLDIRKETIVRSNQVQDVHAHNLLRAHDADEQHARTARMMSLEESMKLQEMQQNDIKLANMNKRMESVRGSVPSKSLADDLSLTMGGLQLDPETRIPRPDDDGPSDDEGDDMDSDDSADFEGQNYQRFEDEGFEEDDEEFDDGQLHNNNNRRV</sequence>
<feature type="region of interest" description="Disordered" evidence="1">
    <location>
        <begin position="184"/>
        <end position="250"/>
    </location>
</feature>
<name>A0A8H7RNN8_9FUNG</name>
<keyword evidence="3" id="KW-1185">Reference proteome</keyword>
<organism evidence="2 3">
    <name type="scientific">Mucor saturninus</name>
    <dbReference type="NCBI Taxonomy" id="64648"/>
    <lineage>
        <taxon>Eukaryota</taxon>
        <taxon>Fungi</taxon>
        <taxon>Fungi incertae sedis</taxon>
        <taxon>Mucoromycota</taxon>
        <taxon>Mucoromycotina</taxon>
        <taxon>Mucoromycetes</taxon>
        <taxon>Mucorales</taxon>
        <taxon>Mucorineae</taxon>
        <taxon>Mucoraceae</taxon>
        <taxon>Mucor</taxon>
    </lineage>
</organism>
<comment type="caution">
    <text evidence="2">The sequence shown here is derived from an EMBL/GenBank/DDBJ whole genome shotgun (WGS) entry which is preliminary data.</text>
</comment>
<feature type="compositionally biased region" description="Acidic residues" evidence="1">
    <location>
        <begin position="199"/>
        <end position="216"/>
    </location>
</feature>